<dbReference type="OrthoDB" id="5342184at2759"/>
<dbReference type="Proteomes" id="UP000297716">
    <property type="component" value="Unassembled WGS sequence"/>
</dbReference>
<evidence type="ECO:0000313" key="3">
    <source>
        <dbReference type="Proteomes" id="UP000297716"/>
    </source>
</evidence>
<proteinExistence type="predicted"/>
<keyword evidence="1" id="KW-0812">Transmembrane</keyword>
<feature type="transmembrane region" description="Helical" evidence="1">
    <location>
        <begin position="6"/>
        <end position="31"/>
    </location>
</feature>
<evidence type="ECO:0000313" key="2">
    <source>
        <dbReference type="EMBL" id="TGJ78688.1"/>
    </source>
</evidence>
<dbReference type="EMBL" id="SKBN01000361">
    <property type="protein sequence ID" value="TGJ78688.1"/>
    <property type="molecule type" value="Genomic_DNA"/>
</dbReference>
<keyword evidence="1" id="KW-0472">Membrane</keyword>
<gene>
    <name evidence="2" type="ORF">E0Z10_g10079</name>
</gene>
<reference evidence="2 3" key="1">
    <citation type="submission" date="2019-03" db="EMBL/GenBank/DDBJ databases">
        <title>Draft genome sequence of Xylaria hypoxylon DSM 108379, a ubiquitous saprotrophic-parasitic fungi on hardwood.</title>
        <authorList>
            <person name="Buettner E."/>
            <person name="Leonhardt S."/>
            <person name="Gebauer A.M."/>
            <person name="Liers C."/>
            <person name="Hofrichter M."/>
            <person name="Kellner H."/>
        </authorList>
    </citation>
    <scope>NUCLEOTIDE SEQUENCE [LARGE SCALE GENOMIC DNA]</scope>
    <source>
        <strain evidence="2 3">DSM 108379</strain>
    </source>
</reference>
<keyword evidence="1" id="KW-1133">Transmembrane helix</keyword>
<evidence type="ECO:0000256" key="1">
    <source>
        <dbReference type="SAM" id="Phobius"/>
    </source>
</evidence>
<name>A0A4Z0YFL3_9PEZI</name>
<sequence length="220" mass="24583">MALIRAVSAFLAISIAVSLSATGILLPLYVYPAAKHRDGATNWKPAFDAIAASPNVPWLMTVETERRTRETVTRTTTRVVSRDIWDWANWEGRRHRRVRDILRRSKGEGDFEFIKTAIAYARRALLLYRFSPSGAVDEKFFEICDVAVVFDGYLNQPNFSQYEGTTSIDANTPDYKYDPKPGRRHGIKLGWLYFCSGGLESITAAPVTVGALAAAFNDSP</sequence>
<protein>
    <submittedName>
        <fullName evidence="2">Uncharacterized protein</fullName>
    </submittedName>
</protein>
<accession>A0A4Z0YFL3</accession>
<keyword evidence="3" id="KW-1185">Reference proteome</keyword>
<organism evidence="2 3">
    <name type="scientific">Xylaria hypoxylon</name>
    <dbReference type="NCBI Taxonomy" id="37992"/>
    <lineage>
        <taxon>Eukaryota</taxon>
        <taxon>Fungi</taxon>
        <taxon>Dikarya</taxon>
        <taxon>Ascomycota</taxon>
        <taxon>Pezizomycotina</taxon>
        <taxon>Sordariomycetes</taxon>
        <taxon>Xylariomycetidae</taxon>
        <taxon>Xylariales</taxon>
        <taxon>Xylariaceae</taxon>
        <taxon>Xylaria</taxon>
    </lineage>
</organism>
<comment type="caution">
    <text evidence="2">The sequence shown here is derived from an EMBL/GenBank/DDBJ whole genome shotgun (WGS) entry which is preliminary data.</text>
</comment>
<dbReference type="AlphaFoldDB" id="A0A4Z0YFL3"/>